<accession>A0AAU9M927</accession>
<comment type="caution">
    <text evidence="2">The sequence shown here is derived from an EMBL/GenBank/DDBJ whole genome shotgun (WGS) entry which is preliminary data.</text>
</comment>
<organism evidence="2 3">
    <name type="scientific">Lactuca virosa</name>
    <dbReference type="NCBI Taxonomy" id="75947"/>
    <lineage>
        <taxon>Eukaryota</taxon>
        <taxon>Viridiplantae</taxon>
        <taxon>Streptophyta</taxon>
        <taxon>Embryophyta</taxon>
        <taxon>Tracheophyta</taxon>
        <taxon>Spermatophyta</taxon>
        <taxon>Magnoliopsida</taxon>
        <taxon>eudicotyledons</taxon>
        <taxon>Gunneridae</taxon>
        <taxon>Pentapetalae</taxon>
        <taxon>asterids</taxon>
        <taxon>campanulids</taxon>
        <taxon>Asterales</taxon>
        <taxon>Asteraceae</taxon>
        <taxon>Cichorioideae</taxon>
        <taxon>Cichorieae</taxon>
        <taxon>Lactucinae</taxon>
        <taxon>Lactuca</taxon>
    </lineage>
</organism>
<feature type="compositionally biased region" description="Polar residues" evidence="1">
    <location>
        <begin position="1"/>
        <end position="18"/>
    </location>
</feature>
<feature type="region of interest" description="Disordered" evidence="1">
    <location>
        <begin position="1"/>
        <end position="21"/>
    </location>
</feature>
<proteinExistence type="predicted"/>
<sequence length="107" mass="12534">MSPISNTIETTRQLSMPQDSRRNHRNVIRTTVILSKPPDQRLFILSESSCHHVASLTTVGNCLLCLFTKIHLLHLPLCERRIEERKQRIRKGSEKIIHVQYQFVNQF</sequence>
<gene>
    <name evidence="2" type="ORF">LVIROSA_LOCUS9596</name>
</gene>
<name>A0AAU9M927_9ASTR</name>
<protein>
    <submittedName>
        <fullName evidence="2">Uncharacterized protein</fullName>
    </submittedName>
</protein>
<evidence type="ECO:0000313" key="3">
    <source>
        <dbReference type="Proteomes" id="UP001157418"/>
    </source>
</evidence>
<dbReference type="AlphaFoldDB" id="A0AAU9M927"/>
<dbReference type="EMBL" id="CAKMRJ010001112">
    <property type="protein sequence ID" value="CAH1422252.1"/>
    <property type="molecule type" value="Genomic_DNA"/>
</dbReference>
<keyword evidence="3" id="KW-1185">Reference proteome</keyword>
<evidence type="ECO:0000256" key="1">
    <source>
        <dbReference type="SAM" id="MobiDB-lite"/>
    </source>
</evidence>
<dbReference type="Proteomes" id="UP001157418">
    <property type="component" value="Unassembled WGS sequence"/>
</dbReference>
<reference evidence="2 3" key="1">
    <citation type="submission" date="2022-01" db="EMBL/GenBank/DDBJ databases">
        <authorList>
            <person name="Xiong W."/>
            <person name="Schranz E."/>
        </authorList>
    </citation>
    <scope>NUCLEOTIDE SEQUENCE [LARGE SCALE GENOMIC DNA]</scope>
</reference>
<evidence type="ECO:0000313" key="2">
    <source>
        <dbReference type="EMBL" id="CAH1422252.1"/>
    </source>
</evidence>